<keyword evidence="1" id="KW-0479">Metal-binding</keyword>
<dbReference type="GO" id="GO:0005524">
    <property type="term" value="F:ATP binding"/>
    <property type="evidence" value="ECO:0007669"/>
    <property type="project" value="UniProtKB-UniRule"/>
</dbReference>
<dbReference type="InterPro" id="IPR036676">
    <property type="entry name" value="PurM-like_C_sf"/>
</dbReference>
<dbReference type="InterPro" id="IPR006283">
    <property type="entry name" value="ThiL-like"/>
</dbReference>
<feature type="binding site" evidence="1">
    <location>
        <position position="282"/>
    </location>
    <ligand>
        <name>substrate</name>
    </ligand>
</feature>
<dbReference type="PANTHER" id="PTHR30270:SF0">
    <property type="entry name" value="THIAMINE-MONOPHOSPHATE KINASE"/>
    <property type="match status" value="1"/>
</dbReference>
<keyword evidence="1" id="KW-0784">Thiamine biosynthesis</keyword>
<comment type="pathway">
    <text evidence="1">Cofactor biosynthesis; thiamine diphosphate biosynthesis; thiamine diphosphate from thiamine phosphate: step 1/1.</text>
</comment>
<reference evidence="4 5" key="1">
    <citation type="submission" date="2019-07" db="EMBL/GenBank/DDBJ databases">
        <title>Whole genome shotgun sequence of Cellulomonas aerilata NBRC 106308.</title>
        <authorList>
            <person name="Hosoyama A."/>
            <person name="Uohara A."/>
            <person name="Ohji S."/>
            <person name="Ichikawa N."/>
        </authorList>
    </citation>
    <scope>NUCLEOTIDE SEQUENCE [LARGE SCALE GENOMIC DNA]</scope>
    <source>
        <strain evidence="4 5">NBRC 106308</strain>
    </source>
</reference>
<dbReference type="Gene3D" id="3.90.650.10">
    <property type="entry name" value="PurM-like C-terminal domain"/>
    <property type="match status" value="1"/>
</dbReference>
<keyword evidence="1" id="KW-0547">Nucleotide-binding</keyword>
<dbReference type="GO" id="GO:0009229">
    <property type="term" value="P:thiamine diphosphate biosynthetic process"/>
    <property type="evidence" value="ECO:0007669"/>
    <property type="project" value="UniProtKB-UniRule"/>
</dbReference>
<keyword evidence="1 4" id="KW-0418">Kinase</keyword>
<dbReference type="NCBIfam" id="NF004351">
    <property type="entry name" value="PRK05731.1-4"/>
    <property type="match status" value="1"/>
</dbReference>
<comment type="catalytic activity">
    <reaction evidence="1">
        <text>thiamine phosphate + ATP = thiamine diphosphate + ADP</text>
        <dbReference type="Rhea" id="RHEA:15913"/>
        <dbReference type="ChEBI" id="CHEBI:30616"/>
        <dbReference type="ChEBI" id="CHEBI:37575"/>
        <dbReference type="ChEBI" id="CHEBI:58937"/>
        <dbReference type="ChEBI" id="CHEBI:456216"/>
        <dbReference type="EC" id="2.7.4.16"/>
    </reaction>
</comment>
<comment type="function">
    <text evidence="1">Catalyzes the ATP-dependent phosphorylation of thiamine-monophosphate (TMP) to form thiamine-pyrophosphate (TPP), the active form of vitamin B1.</text>
</comment>
<name>A0A512DGZ6_9CELL</name>
<feature type="region of interest" description="Disordered" evidence="2">
    <location>
        <begin position="314"/>
        <end position="336"/>
    </location>
</feature>
<comment type="similarity">
    <text evidence="1">Belongs to the thiamine-monophosphate kinase family.</text>
</comment>
<feature type="binding site" evidence="1">
    <location>
        <position position="228"/>
    </location>
    <ligand>
        <name>ATP</name>
        <dbReference type="ChEBI" id="CHEBI:30616"/>
    </ligand>
</feature>
<feature type="binding site" evidence="1">
    <location>
        <position position="226"/>
    </location>
    <ligand>
        <name>Mg(2+)</name>
        <dbReference type="ChEBI" id="CHEBI:18420"/>
        <label>3</label>
    </ligand>
</feature>
<dbReference type="GO" id="GO:0009228">
    <property type="term" value="P:thiamine biosynthetic process"/>
    <property type="evidence" value="ECO:0007669"/>
    <property type="project" value="UniProtKB-KW"/>
</dbReference>
<dbReference type="PANTHER" id="PTHR30270">
    <property type="entry name" value="THIAMINE-MONOPHOSPHATE KINASE"/>
    <property type="match status" value="1"/>
</dbReference>
<dbReference type="UniPathway" id="UPA00060">
    <property type="reaction ID" value="UER00142"/>
</dbReference>
<evidence type="ECO:0000313" key="5">
    <source>
        <dbReference type="Proteomes" id="UP000321181"/>
    </source>
</evidence>
<feature type="domain" description="PurM-like N-terminal" evidence="3">
    <location>
        <begin position="43"/>
        <end position="153"/>
    </location>
</feature>
<dbReference type="EMBL" id="BJYY01000022">
    <property type="protein sequence ID" value="GEO35764.1"/>
    <property type="molecule type" value="Genomic_DNA"/>
</dbReference>
<dbReference type="Pfam" id="PF00586">
    <property type="entry name" value="AIRS"/>
    <property type="match status" value="1"/>
</dbReference>
<dbReference type="InterPro" id="IPR036921">
    <property type="entry name" value="PurM-like_N_sf"/>
</dbReference>
<organism evidence="4 5">
    <name type="scientific">Cellulomonas aerilata</name>
    <dbReference type="NCBI Taxonomy" id="515326"/>
    <lineage>
        <taxon>Bacteria</taxon>
        <taxon>Bacillati</taxon>
        <taxon>Actinomycetota</taxon>
        <taxon>Actinomycetes</taxon>
        <taxon>Micrococcales</taxon>
        <taxon>Cellulomonadaceae</taxon>
        <taxon>Cellulomonas</taxon>
    </lineage>
</organism>
<feature type="binding site" evidence="1">
    <location>
        <position position="60"/>
    </location>
    <ligand>
        <name>Mg(2+)</name>
        <dbReference type="ChEBI" id="CHEBI:18420"/>
        <label>1</label>
    </ligand>
</feature>
<dbReference type="AlphaFoldDB" id="A0A512DGZ6"/>
<feature type="binding site" evidence="1">
    <location>
        <position position="45"/>
    </location>
    <ligand>
        <name>Mg(2+)</name>
        <dbReference type="ChEBI" id="CHEBI:18420"/>
        <label>3</label>
    </ligand>
</feature>
<feature type="binding site" evidence="1">
    <location>
        <position position="138"/>
    </location>
    <ligand>
        <name>Mg(2+)</name>
        <dbReference type="ChEBI" id="CHEBI:18420"/>
        <label>1</label>
    </ligand>
</feature>
<dbReference type="Gene3D" id="3.30.1330.10">
    <property type="entry name" value="PurM-like, N-terminal domain"/>
    <property type="match status" value="1"/>
</dbReference>
<feature type="binding site" evidence="1">
    <location>
        <position position="59"/>
    </location>
    <ligand>
        <name>Mg(2+)</name>
        <dbReference type="ChEBI" id="CHEBI:18420"/>
        <label>4</label>
    </ligand>
</feature>
<feature type="binding site" evidence="1">
    <location>
        <begin position="137"/>
        <end position="138"/>
    </location>
    <ligand>
        <name>ATP</name>
        <dbReference type="ChEBI" id="CHEBI:30616"/>
    </ligand>
</feature>
<dbReference type="Proteomes" id="UP000321181">
    <property type="component" value="Unassembled WGS sequence"/>
</dbReference>
<evidence type="ECO:0000313" key="4">
    <source>
        <dbReference type="EMBL" id="GEO35764.1"/>
    </source>
</evidence>
<feature type="binding site" evidence="1">
    <location>
        <position position="61"/>
    </location>
    <ligand>
        <name>Mg(2+)</name>
        <dbReference type="ChEBI" id="CHEBI:18420"/>
        <label>1</label>
    </ligand>
</feature>
<keyword evidence="1" id="KW-0460">Magnesium</keyword>
<comment type="miscellaneous">
    <text evidence="1">Reaction mechanism of ThiL seems to utilize a direct, inline transfer of the gamma-phosphate of ATP to TMP rather than a phosphorylated enzyme intermediate.</text>
</comment>
<gene>
    <name evidence="1 4" type="primary">thiL</name>
    <name evidence="4" type="ORF">CAE01nite_34890</name>
</gene>
<sequence length="336" mass="33459">MSAVTPEPPARSPLTVSDVSEDDLLALIFPLLPAGADTVLGPGDDAAIVRAPDGRVVVSTDVLVEDRHFRRDWSSGEDVGWRAAVQNLADIAAMGARPTSVVVTLVAPGDLPVEWVTGFARGLAAACGPAGVGVVGGDLSGGDRVVVTVAVHGDLGGRAPVLRSGARAGDVVAHAGVRGRSAAGLALLLAGHADAAPELVRAYLRPDPPLAAGPAAALAGATAMLDVSDGLLRDAGRIARASGVVLDLDAVATALPDDLAAVGAAAALLGASAAEWVLTGGEDHGLLATFPAGADLPAPFRRIGRARTVGPDARGGVLVDGEPPAVGTTGWDHFAR</sequence>
<dbReference type="PIRSF" id="PIRSF005303">
    <property type="entry name" value="Thiam_monoph_kin"/>
    <property type="match status" value="1"/>
</dbReference>
<dbReference type="HAMAP" id="MF_02128">
    <property type="entry name" value="TMP_kinase"/>
    <property type="match status" value="1"/>
</dbReference>
<dbReference type="GO" id="GO:0000287">
    <property type="term" value="F:magnesium ion binding"/>
    <property type="evidence" value="ECO:0007669"/>
    <property type="project" value="UniProtKB-UniRule"/>
</dbReference>
<comment type="caution">
    <text evidence="1">Lacks conserved residue(s) required for the propagation of feature annotation.</text>
</comment>
<dbReference type="GO" id="GO:0009030">
    <property type="term" value="F:thiamine-phosphate kinase activity"/>
    <property type="evidence" value="ECO:0007669"/>
    <property type="project" value="UniProtKB-UniRule"/>
</dbReference>
<feature type="binding site" evidence="1">
    <location>
        <position position="229"/>
    </location>
    <ligand>
        <name>Mg(2+)</name>
        <dbReference type="ChEBI" id="CHEBI:18420"/>
        <label>5</label>
    </ligand>
</feature>
<feature type="binding site" evidence="1">
    <location>
        <position position="68"/>
    </location>
    <ligand>
        <name>substrate</name>
    </ligand>
</feature>
<keyword evidence="1" id="KW-0067">ATP-binding</keyword>
<feature type="binding site" evidence="1">
    <location>
        <position position="45"/>
    </location>
    <ligand>
        <name>Mg(2+)</name>
        <dbReference type="ChEBI" id="CHEBI:18420"/>
        <label>4</label>
    </ligand>
</feature>
<feature type="binding site" evidence="1">
    <location>
        <position position="163"/>
    </location>
    <ligand>
        <name>ATP</name>
        <dbReference type="ChEBI" id="CHEBI:30616"/>
    </ligand>
</feature>
<feature type="binding site" evidence="1">
    <location>
        <position position="61"/>
    </location>
    <ligand>
        <name>Mg(2+)</name>
        <dbReference type="ChEBI" id="CHEBI:18420"/>
        <label>2</label>
    </ligand>
</feature>
<proteinExistence type="inferred from homology"/>
<feature type="binding site" evidence="1">
    <location>
        <position position="90"/>
    </location>
    <ligand>
        <name>Mg(2+)</name>
        <dbReference type="ChEBI" id="CHEBI:18420"/>
        <label>2</label>
    </ligand>
</feature>
<keyword evidence="1" id="KW-0808">Transferase</keyword>
<dbReference type="NCBIfam" id="TIGR01379">
    <property type="entry name" value="thiL"/>
    <property type="match status" value="1"/>
</dbReference>
<evidence type="ECO:0000259" key="3">
    <source>
        <dbReference type="Pfam" id="PF00586"/>
    </source>
</evidence>
<dbReference type="CDD" id="cd02194">
    <property type="entry name" value="ThiL"/>
    <property type="match status" value="1"/>
</dbReference>
<comment type="caution">
    <text evidence="4">The sequence shown here is derived from an EMBL/GenBank/DDBJ whole genome shotgun (WGS) entry which is preliminary data.</text>
</comment>
<feature type="binding site" evidence="1">
    <location>
        <position position="90"/>
    </location>
    <ligand>
        <name>Mg(2+)</name>
        <dbReference type="ChEBI" id="CHEBI:18420"/>
        <label>3</label>
    </ligand>
</feature>
<evidence type="ECO:0000256" key="2">
    <source>
        <dbReference type="SAM" id="MobiDB-lite"/>
    </source>
</evidence>
<feature type="binding site" evidence="1">
    <location>
        <position position="90"/>
    </location>
    <ligand>
        <name>Mg(2+)</name>
        <dbReference type="ChEBI" id="CHEBI:18420"/>
        <label>4</label>
    </ligand>
</feature>
<feature type="binding site" evidence="1">
    <location>
        <position position="331"/>
    </location>
    <ligand>
        <name>substrate</name>
    </ligand>
</feature>
<protein>
    <recommendedName>
        <fullName evidence="1">Thiamine-monophosphate kinase</fullName>
        <shortName evidence="1">TMP kinase</shortName>
        <shortName evidence="1">Thiamine-phosphate kinase</shortName>
        <ecNumber evidence="1">2.7.4.16</ecNumber>
    </recommendedName>
</protein>
<dbReference type="EC" id="2.7.4.16" evidence="1"/>
<evidence type="ECO:0000256" key="1">
    <source>
        <dbReference type="HAMAP-Rule" id="MF_02128"/>
    </source>
</evidence>
<dbReference type="InterPro" id="IPR016188">
    <property type="entry name" value="PurM-like_N"/>
</dbReference>
<dbReference type="SUPFAM" id="SSF56042">
    <property type="entry name" value="PurM C-terminal domain-like"/>
    <property type="match status" value="1"/>
</dbReference>
<dbReference type="SUPFAM" id="SSF55326">
    <property type="entry name" value="PurM N-terminal domain-like"/>
    <property type="match status" value="1"/>
</dbReference>
<keyword evidence="5" id="KW-1185">Reference proteome</keyword>
<accession>A0A512DGZ6</accession>